<organism evidence="2 3">
    <name type="scientific">Nocardia xishanensis</name>
    <dbReference type="NCBI Taxonomy" id="238964"/>
    <lineage>
        <taxon>Bacteria</taxon>
        <taxon>Bacillati</taxon>
        <taxon>Actinomycetota</taxon>
        <taxon>Actinomycetes</taxon>
        <taxon>Mycobacteriales</taxon>
        <taxon>Nocardiaceae</taxon>
        <taxon>Nocardia</taxon>
    </lineage>
</organism>
<evidence type="ECO:0000256" key="1">
    <source>
        <dbReference type="SAM" id="Phobius"/>
    </source>
</evidence>
<keyword evidence="1" id="KW-0472">Membrane</keyword>
<sequence>MVAPHASQQASGFTRMLSVLTLIAGIAAMHVGIFTTPAAAHHLAASAVDPGSHSATRAAVIDHTTGTQAAVIDSASAARPASIDSASEFLATPSAEPGCADCGDSHAGLHACVFILTAFALAVLLVALYRISSGQPADGGGPKPRHWRPRRERPPPWTVLSLAELSILRI</sequence>
<accession>A0ABW7WYP5</accession>
<feature type="transmembrane region" description="Helical" evidence="1">
    <location>
        <begin position="107"/>
        <end position="129"/>
    </location>
</feature>
<reference evidence="2 3" key="1">
    <citation type="submission" date="2024-10" db="EMBL/GenBank/DDBJ databases">
        <title>The Natural Products Discovery Center: Release of the First 8490 Sequenced Strains for Exploring Actinobacteria Biosynthetic Diversity.</title>
        <authorList>
            <person name="Kalkreuter E."/>
            <person name="Kautsar S.A."/>
            <person name="Yang D."/>
            <person name="Bader C.D."/>
            <person name="Teijaro C.N."/>
            <person name="Fluegel L."/>
            <person name="Davis C.M."/>
            <person name="Simpson J.R."/>
            <person name="Lauterbach L."/>
            <person name="Steele A.D."/>
            <person name="Gui C."/>
            <person name="Meng S."/>
            <person name="Li G."/>
            <person name="Viehrig K."/>
            <person name="Ye F."/>
            <person name="Su P."/>
            <person name="Kiefer A.F."/>
            <person name="Nichols A."/>
            <person name="Cepeda A.J."/>
            <person name="Yan W."/>
            <person name="Fan B."/>
            <person name="Jiang Y."/>
            <person name="Adhikari A."/>
            <person name="Zheng C.-J."/>
            <person name="Schuster L."/>
            <person name="Cowan T.M."/>
            <person name="Smanski M.J."/>
            <person name="Chevrette M.G."/>
            <person name="De Carvalho L.P.S."/>
            <person name="Shen B."/>
        </authorList>
    </citation>
    <scope>NUCLEOTIDE SEQUENCE [LARGE SCALE GENOMIC DNA]</scope>
    <source>
        <strain evidence="2 3">NPDC019275</strain>
    </source>
</reference>
<protein>
    <submittedName>
        <fullName evidence="2">Uncharacterized protein</fullName>
    </submittedName>
</protein>
<dbReference type="RefSeq" id="WP_357401342.1">
    <property type="nucleotide sequence ID" value="NZ_JBEYCD010000002.1"/>
</dbReference>
<dbReference type="EMBL" id="JBIRYO010000006">
    <property type="protein sequence ID" value="MFI2473972.1"/>
    <property type="molecule type" value="Genomic_DNA"/>
</dbReference>
<evidence type="ECO:0000313" key="3">
    <source>
        <dbReference type="Proteomes" id="UP001611415"/>
    </source>
</evidence>
<name>A0ABW7WYP5_9NOCA</name>
<comment type="caution">
    <text evidence="2">The sequence shown here is derived from an EMBL/GenBank/DDBJ whole genome shotgun (WGS) entry which is preliminary data.</text>
</comment>
<keyword evidence="1" id="KW-1133">Transmembrane helix</keyword>
<keyword evidence="3" id="KW-1185">Reference proteome</keyword>
<gene>
    <name evidence="2" type="ORF">ACH49W_11395</name>
</gene>
<proteinExistence type="predicted"/>
<evidence type="ECO:0000313" key="2">
    <source>
        <dbReference type="EMBL" id="MFI2473972.1"/>
    </source>
</evidence>
<dbReference type="Proteomes" id="UP001611415">
    <property type="component" value="Unassembled WGS sequence"/>
</dbReference>
<keyword evidence="1" id="KW-0812">Transmembrane</keyword>